<keyword evidence="1" id="KW-0472">Membrane</keyword>
<dbReference type="GO" id="GO:0016989">
    <property type="term" value="F:sigma factor antagonist activity"/>
    <property type="evidence" value="ECO:0007669"/>
    <property type="project" value="TreeGrafter"/>
</dbReference>
<keyword evidence="1" id="KW-1133">Transmembrane helix</keyword>
<dbReference type="RefSeq" id="WP_025605723.1">
    <property type="nucleotide sequence ID" value="NZ_CP021235.1"/>
</dbReference>
<dbReference type="STRING" id="709015.GCA_000472485_01345"/>
<dbReference type="Pfam" id="PF04773">
    <property type="entry name" value="FecR"/>
    <property type="match status" value="1"/>
</dbReference>
<sequence>MENNQKQYNSADLLLRYLQGELTPLEEEELAQWVQETEENRRFFDKVRDEKALEDELRFFSSLDTEQAWQRIASQTVAQEEQRSFWRSTTLWRYAAAIAFILCAALVLYQARVRTHDQQQAVAAEVQEQQAADILPGGDKAMLTTSDGAVFMLEEMPNGTVREEQGVKVSKQDGLLTFEIAENSSSQVFFNTISTPVGGQYQILLPDGSKVWLNSASTLHFPSAFAGKERVVELTGEAYFEVAKKQQQPFRVHLHKATVEVLGTHFNIMAYPNEGNITATLLEGSVKVGNGNRSKLMAPGQQANIGEEILLKEVDVDEAVAWKNGLFYFKKAEIATVMRQLERWYGIEVAYGEEMPSKHFSGIISRNTPLAKVLEMLELTGSTRFKAEGRKVTVSTKE</sequence>
<feature type="transmembrane region" description="Helical" evidence="1">
    <location>
        <begin position="91"/>
        <end position="109"/>
    </location>
</feature>
<proteinExistence type="predicted"/>
<evidence type="ECO:0000259" key="3">
    <source>
        <dbReference type="Pfam" id="PF16344"/>
    </source>
</evidence>
<name>A0A1X9YQL1_9BACT</name>
<dbReference type="Proteomes" id="UP000266292">
    <property type="component" value="Chromosome"/>
</dbReference>
<dbReference type="InterPro" id="IPR012373">
    <property type="entry name" value="Ferrdict_sens_TM"/>
</dbReference>
<gene>
    <name evidence="4" type="ORF">CA264_06730</name>
</gene>
<reference evidence="5" key="1">
    <citation type="submission" date="2017-05" db="EMBL/GenBank/DDBJ databases">
        <authorList>
            <person name="Ray J."/>
            <person name="Price M."/>
            <person name="Deutschbauer A."/>
        </authorList>
    </citation>
    <scope>NUCLEOTIDE SEQUENCE [LARGE SCALE GENOMIC DNA]</scope>
    <source>
        <strain evidence="5">DSM 19842</strain>
    </source>
</reference>
<dbReference type="PANTHER" id="PTHR30273:SF2">
    <property type="entry name" value="PROTEIN FECR"/>
    <property type="match status" value="1"/>
</dbReference>
<feature type="domain" description="Protein FecR C-terminal" evidence="3">
    <location>
        <begin position="327"/>
        <end position="394"/>
    </location>
</feature>
<keyword evidence="5" id="KW-1185">Reference proteome</keyword>
<evidence type="ECO:0000313" key="5">
    <source>
        <dbReference type="Proteomes" id="UP000266292"/>
    </source>
</evidence>
<evidence type="ECO:0000259" key="2">
    <source>
        <dbReference type="Pfam" id="PF04773"/>
    </source>
</evidence>
<evidence type="ECO:0008006" key="6">
    <source>
        <dbReference type="Google" id="ProtNLM"/>
    </source>
</evidence>
<dbReference type="OrthoDB" id="1452822at2"/>
<protein>
    <recommendedName>
        <fullName evidence="6">Iron dicitrate transport regulator FecR</fullName>
    </recommendedName>
</protein>
<dbReference type="EMBL" id="CP021235">
    <property type="protein sequence ID" value="ARS35160.1"/>
    <property type="molecule type" value="Genomic_DNA"/>
</dbReference>
<dbReference type="AlphaFoldDB" id="A0A1X9YQL1"/>
<accession>A0A1X9YQL1</accession>
<dbReference type="Gene3D" id="2.60.120.1440">
    <property type="match status" value="1"/>
</dbReference>
<organism evidence="4 5">
    <name type="scientific">Pontibacter actiniarum</name>
    <dbReference type="NCBI Taxonomy" id="323450"/>
    <lineage>
        <taxon>Bacteria</taxon>
        <taxon>Pseudomonadati</taxon>
        <taxon>Bacteroidota</taxon>
        <taxon>Cytophagia</taxon>
        <taxon>Cytophagales</taxon>
        <taxon>Hymenobacteraceae</taxon>
        <taxon>Pontibacter</taxon>
    </lineage>
</organism>
<dbReference type="KEGG" id="pact:CA264_06730"/>
<feature type="domain" description="FecR protein" evidence="2">
    <location>
        <begin position="192"/>
        <end position="287"/>
    </location>
</feature>
<evidence type="ECO:0000313" key="4">
    <source>
        <dbReference type="EMBL" id="ARS35160.1"/>
    </source>
</evidence>
<dbReference type="Gene3D" id="3.55.50.30">
    <property type="match status" value="1"/>
</dbReference>
<dbReference type="PANTHER" id="PTHR30273">
    <property type="entry name" value="PERIPLASMIC SIGNAL SENSOR AND SIGMA FACTOR ACTIVATOR FECR-RELATED"/>
    <property type="match status" value="1"/>
</dbReference>
<keyword evidence="1" id="KW-0812">Transmembrane</keyword>
<dbReference type="Pfam" id="PF16344">
    <property type="entry name" value="FecR_C"/>
    <property type="match status" value="1"/>
</dbReference>
<dbReference type="InterPro" id="IPR006860">
    <property type="entry name" value="FecR"/>
</dbReference>
<dbReference type="InterPro" id="IPR032508">
    <property type="entry name" value="FecR_C"/>
</dbReference>
<evidence type="ECO:0000256" key="1">
    <source>
        <dbReference type="SAM" id="Phobius"/>
    </source>
</evidence>